<comment type="caution">
    <text evidence="4">The sequence shown here is derived from an EMBL/GenBank/DDBJ whole genome shotgun (WGS) entry which is preliminary data.</text>
</comment>
<dbReference type="Pfam" id="PF00280">
    <property type="entry name" value="potato_inhibit"/>
    <property type="match status" value="1"/>
</dbReference>
<dbReference type="Proteomes" id="UP001314170">
    <property type="component" value="Unassembled WGS sequence"/>
</dbReference>
<dbReference type="InterPro" id="IPR000864">
    <property type="entry name" value="Prot_inh_pot1"/>
</dbReference>
<name>A0AAV1RZA0_9ROSI</name>
<evidence type="ECO:0000256" key="2">
    <source>
        <dbReference type="ARBA" id="ARBA00022690"/>
    </source>
</evidence>
<evidence type="ECO:0000313" key="5">
    <source>
        <dbReference type="Proteomes" id="UP001314170"/>
    </source>
</evidence>
<sequence>MAGYSWPKYPPCARASCTEPECCTQGGMAVWAELQGKQASEAKAAIEKQYPWVTVVILPKDDPGSFDFCCNRVFLFINSNGQVVNVPQIG</sequence>
<dbReference type="PANTHER" id="PTHR33091">
    <property type="entry name" value="PROTEIN, PUTATIVE, EXPRESSED-RELATED"/>
    <property type="match status" value="1"/>
</dbReference>
<keyword evidence="5" id="KW-1185">Reference proteome</keyword>
<dbReference type="GO" id="GO:0004867">
    <property type="term" value="F:serine-type endopeptidase inhibitor activity"/>
    <property type="evidence" value="ECO:0007669"/>
    <property type="project" value="UniProtKB-KW"/>
</dbReference>
<dbReference type="Gene3D" id="3.30.10.10">
    <property type="entry name" value="Trypsin Inhibitor V, subunit A"/>
    <property type="match status" value="1"/>
</dbReference>
<dbReference type="InterPro" id="IPR036354">
    <property type="entry name" value="Prot_inh_pot1_sf"/>
</dbReference>
<dbReference type="GO" id="GO:0009611">
    <property type="term" value="P:response to wounding"/>
    <property type="evidence" value="ECO:0007669"/>
    <property type="project" value="InterPro"/>
</dbReference>
<proteinExistence type="inferred from homology"/>
<evidence type="ECO:0000313" key="4">
    <source>
        <dbReference type="EMBL" id="CAK7340847.1"/>
    </source>
</evidence>
<keyword evidence="3" id="KW-0722">Serine protease inhibitor</keyword>
<comment type="similarity">
    <text evidence="1">Belongs to the protease inhibitor I13 (potato type I serine protease inhibitor) family.</text>
</comment>
<keyword evidence="2" id="KW-0646">Protease inhibitor</keyword>
<dbReference type="EMBL" id="CAWUPB010001160">
    <property type="protein sequence ID" value="CAK7340847.1"/>
    <property type="molecule type" value="Genomic_DNA"/>
</dbReference>
<protein>
    <submittedName>
        <fullName evidence="4">Uncharacterized protein</fullName>
    </submittedName>
</protein>
<reference evidence="4 5" key="1">
    <citation type="submission" date="2024-01" db="EMBL/GenBank/DDBJ databases">
        <authorList>
            <person name="Waweru B."/>
        </authorList>
    </citation>
    <scope>NUCLEOTIDE SEQUENCE [LARGE SCALE GENOMIC DNA]</scope>
</reference>
<accession>A0AAV1RZA0</accession>
<dbReference type="PANTHER" id="PTHR33091:SF29">
    <property type="entry name" value="SUBTILISIN INHIBITOR 1"/>
    <property type="match status" value="1"/>
</dbReference>
<gene>
    <name evidence="4" type="ORF">DCAF_LOCUS15936</name>
</gene>
<organism evidence="4 5">
    <name type="scientific">Dovyalis caffra</name>
    <dbReference type="NCBI Taxonomy" id="77055"/>
    <lineage>
        <taxon>Eukaryota</taxon>
        <taxon>Viridiplantae</taxon>
        <taxon>Streptophyta</taxon>
        <taxon>Embryophyta</taxon>
        <taxon>Tracheophyta</taxon>
        <taxon>Spermatophyta</taxon>
        <taxon>Magnoliopsida</taxon>
        <taxon>eudicotyledons</taxon>
        <taxon>Gunneridae</taxon>
        <taxon>Pentapetalae</taxon>
        <taxon>rosids</taxon>
        <taxon>fabids</taxon>
        <taxon>Malpighiales</taxon>
        <taxon>Salicaceae</taxon>
        <taxon>Flacourtieae</taxon>
        <taxon>Dovyalis</taxon>
    </lineage>
</organism>
<dbReference type="AlphaFoldDB" id="A0AAV1RZA0"/>
<evidence type="ECO:0000256" key="3">
    <source>
        <dbReference type="ARBA" id="ARBA00022900"/>
    </source>
</evidence>
<evidence type="ECO:0000256" key="1">
    <source>
        <dbReference type="ARBA" id="ARBA00008210"/>
    </source>
</evidence>
<dbReference type="SUPFAM" id="SSF54654">
    <property type="entry name" value="CI-2 family of serine protease inhibitors"/>
    <property type="match status" value="1"/>
</dbReference>